<sequence>MSLEVVGMTISDRKEREKEMRRKNIIDTAEKLFFEKGYENISMADIAKGTELGRSTLYLYFKNKKEIYLAISIRGTQILNKMFKENYNNGKTGIEKVKMLLDAFYRFYKEYPDYYDVNWASYKVSIDHDHPQMEEIKRSRIEGFSLFGKALQKGMEDGTIRSDLDPVKTNLVLASSMQNVFNLPPTIKMHMKNNDLTQEELIEYTVDMMVHSLKNNNS</sequence>
<dbReference type="GO" id="GO:0003677">
    <property type="term" value="F:DNA binding"/>
    <property type="evidence" value="ECO:0007669"/>
    <property type="project" value="UniProtKB-UniRule"/>
</dbReference>
<proteinExistence type="predicted"/>
<evidence type="ECO:0000256" key="1">
    <source>
        <dbReference type="ARBA" id="ARBA00023125"/>
    </source>
</evidence>
<evidence type="ECO:0000256" key="2">
    <source>
        <dbReference type="PROSITE-ProRule" id="PRU00335"/>
    </source>
</evidence>
<dbReference type="InterPro" id="IPR009057">
    <property type="entry name" value="Homeodomain-like_sf"/>
</dbReference>
<organism evidence="4 5">
    <name type="scientific">Methanobacterium formicicum (strain DSM 3637 / PP1)</name>
    <dbReference type="NCBI Taxonomy" id="1204725"/>
    <lineage>
        <taxon>Archaea</taxon>
        <taxon>Methanobacteriati</taxon>
        <taxon>Methanobacteriota</taxon>
        <taxon>Methanomada group</taxon>
        <taxon>Methanobacteria</taxon>
        <taxon>Methanobacteriales</taxon>
        <taxon>Methanobacteriaceae</taxon>
        <taxon>Methanobacterium</taxon>
    </lineage>
</organism>
<dbReference type="SUPFAM" id="SSF48498">
    <property type="entry name" value="Tetracyclin repressor-like, C-terminal domain"/>
    <property type="match status" value="1"/>
</dbReference>
<dbReference type="InterPro" id="IPR050109">
    <property type="entry name" value="HTH-type_TetR-like_transc_reg"/>
</dbReference>
<dbReference type="Pfam" id="PF00440">
    <property type="entry name" value="TetR_N"/>
    <property type="match status" value="1"/>
</dbReference>
<feature type="DNA-binding region" description="H-T-H motif" evidence="2">
    <location>
        <begin position="42"/>
        <end position="61"/>
    </location>
</feature>
<dbReference type="PRINTS" id="PR00455">
    <property type="entry name" value="HTHTETR"/>
</dbReference>
<dbReference type="PROSITE" id="PS50977">
    <property type="entry name" value="HTH_TETR_2"/>
    <property type="match status" value="1"/>
</dbReference>
<dbReference type="PANTHER" id="PTHR30328">
    <property type="entry name" value="TRANSCRIPTIONAL REPRESSOR"/>
    <property type="match status" value="1"/>
</dbReference>
<accession>K2R439</accession>
<keyword evidence="5" id="KW-1185">Reference proteome</keyword>
<reference evidence="4 5" key="1">
    <citation type="journal article" date="2012" name="J. Bacteriol.">
        <title>Draft genome sequence of Methanobacterium formicicum DSM 3637, an archaebacterium isolated from the methane producer amoeba Pelomyxa palustris.</title>
        <authorList>
            <person name="Gutierrez G."/>
        </authorList>
    </citation>
    <scope>NUCLEOTIDE SEQUENCE [LARGE SCALE GENOMIC DNA]</scope>
    <source>
        <strain evidence="5">DSM 3637 / PP1</strain>
    </source>
</reference>
<dbReference type="InterPro" id="IPR001647">
    <property type="entry name" value="HTH_TetR"/>
</dbReference>
<protein>
    <submittedName>
        <fullName evidence="4">TetR family transcriptional regulator</fullName>
    </submittedName>
</protein>
<dbReference type="Proteomes" id="UP000007360">
    <property type="component" value="Unassembled WGS sequence"/>
</dbReference>
<evidence type="ECO:0000313" key="5">
    <source>
        <dbReference type="Proteomes" id="UP000007360"/>
    </source>
</evidence>
<dbReference type="PANTHER" id="PTHR30328:SF54">
    <property type="entry name" value="HTH-TYPE TRANSCRIPTIONAL REPRESSOR SCO4008"/>
    <property type="match status" value="1"/>
</dbReference>
<dbReference type="PATRIC" id="fig|1204725.3.peg.1162"/>
<feature type="domain" description="HTH tetR-type" evidence="3">
    <location>
        <begin position="19"/>
        <end position="79"/>
    </location>
</feature>
<dbReference type="EMBL" id="AMPO01000004">
    <property type="protein sequence ID" value="EKF85972.1"/>
    <property type="molecule type" value="Genomic_DNA"/>
</dbReference>
<keyword evidence="1 2" id="KW-0238">DNA-binding</keyword>
<evidence type="ECO:0000313" key="4">
    <source>
        <dbReference type="EMBL" id="EKF85972.1"/>
    </source>
</evidence>
<dbReference type="AlphaFoldDB" id="K2R439"/>
<dbReference type="SUPFAM" id="SSF46689">
    <property type="entry name" value="Homeodomain-like"/>
    <property type="match status" value="1"/>
</dbReference>
<dbReference type="Gene3D" id="1.10.357.10">
    <property type="entry name" value="Tetracycline Repressor, domain 2"/>
    <property type="match status" value="1"/>
</dbReference>
<dbReference type="InterPro" id="IPR036271">
    <property type="entry name" value="Tet_transcr_reg_TetR-rel_C_sf"/>
</dbReference>
<gene>
    <name evidence="4" type="ORF">A994_05781</name>
</gene>
<evidence type="ECO:0000259" key="3">
    <source>
        <dbReference type="PROSITE" id="PS50977"/>
    </source>
</evidence>
<name>K2R439_METFP</name>
<dbReference type="Gene3D" id="1.10.10.60">
    <property type="entry name" value="Homeodomain-like"/>
    <property type="match status" value="1"/>
</dbReference>
<dbReference type="RefSeq" id="WP_004030420.1">
    <property type="nucleotide sequence ID" value="NZ_AMPO01000004.1"/>
</dbReference>
<comment type="caution">
    <text evidence="4">The sequence shown here is derived from an EMBL/GenBank/DDBJ whole genome shotgun (WGS) entry which is preliminary data.</text>
</comment>